<feature type="region of interest" description="Disordered" evidence="3">
    <location>
        <begin position="200"/>
        <end position="221"/>
    </location>
</feature>
<dbReference type="Gene3D" id="4.10.280.10">
    <property type="entry name" value="Helix-loop-helix DNA-binding domain"/>
    <property type="match status" value="1"/>
</dbReference>
<dbReference type="AlphaFoldDB" id="A0A163ACK3"/>
<organism evidence="5 6">
    <name type="scientific">Phycomyces blakesleeanus (strain ATCC 8743b / DSM 1359 / FGSC 10004 / NBRC 33097 / NRRL 1555)</name>
    <dbReference type="NCBI Taxonomy" id="763407"/>
    <lineage>
        <taxon>Eukaryota</taxon>
        <taxon>Fungi</taxon>
        <taxon>Fungi incertae sedis</taxon>
        <taxon>Mucoromycota</taxon>
        <taxon>Mucoromycotina</taxon>
        <taxon>Mucoromycetes</taxon>
        <taxon>Mucorales</taxon>
        <taxon>Phycomycetaceae</taxon>
        <taxon>Phycomyces</taxon>
    </lineage>
</organism>
<dbReference type="PANTHER" id="PTHR10328:SF15">
    <property type="entry name" value="BHLH TRANSCRIPTION FACTOR"/>
    <property type="match status" value="1"/>
</dbReference>
<gene>
    <name evidence="5" type="ORF">PHYBLDRAFT_146750</name>
</gene>
<dbReference type="PANTHER" id="PTHR10328">
    <property type="entry name" value="PROTEIN MAX MYC-ASSOCIATED FACTOR X"/>
    <property type="match status" value="1"/>
</dbReference>
<feature type="region of interest" description="Disordered" evidence="3">
    <location>
        <begin position="261"/>
        <end position="500"/>
    </location>
</feature>
<evidence type="ECO:0000313" key="5">
    <source>
        <dbReference type="EMBL" id="OAD72561.1"/>
    </source>
</evidence>
<proteinExistence type="predicted"/>
<dbReference type="EMBL" id="KV440983">
    <property type="protein sequence ID" value="OAD72561.1"/>
    <property type="molecule type" value="Genomic_DNA"/>
</dbReference>
<dbReference type="VEuPathDB" id="FungiDB:PHYBLDRAFT_146750"/>
<feature type="compositionally biased region" description="Polar residues" evidence="3">
    <location>
        <begin position="50"/>
        <end position="63"/>
    </location>
</feature>
<evidence type="ECO:0000256" key="1">
    <source>
        <dbReference type="ARBA" id="ARBA00023125"/>
    </source>
</evidence>
<dbReference type="STRING" id="763407.A0A163ACK3"/>
<accession>A0A163ACK3</accession>
<reference evidence="6" key="1">
    <citation type="submission" date="2015-06" db="EMBL/GenBank/DDBJ databases">
        <title>Expansion of signal transduction pathways in fungi by whole-genome duplication.</title>
        <authorList>
            <consortium name="DOE Joint Genome Institute"/>
            <person name="Corrochano L.M."/>
            <person name="Kuo A."/>
            <person name="Marcet-Houben M."/>
            <person name="Polaino S."/>
            <person name="Salamov A."/>
            <person name="Villalobos J.M."/>
            <person name="Alvarez M.I."/>
            <person name="Avalos J."/>
            <person name="Benito E.P."/>
            <person name="Benoit I."/>
            <person name="Burger G."/>
            <person name="Camino L.P."/>
            <person name="Canovas D."/>
            <person name="Cerda-Olmedo E."/>
            <person name="Cheng J.-F."/>
            <person name="Dominguez A."/>
            <person name="Elias M."/>
            <person name="Eslava A.P."/>
            <person name="Glaser F."/>
            <person name="Grimwood J."/>
            <person name="Gutierrez G."/>
            <person name="Heitman J."/>
            <person name="Henrissat B."/>
            <person name="Iturriaga E.A."/>
            <person name="Lang B.F."/>
            <person name="Lavin J.L."/>
            <person name="Lee S."/>
            <person name="Li W."/>
            <person name="Lindquist E."/>
            <person name="Lopez-Garcia S."/>
            <person name="Luque E.M."/>
            <person name="Marcos A.T."/>
            <person name="Martin J."/>
            <person name="McCluskey K."/>
            <person name="Medina H.R."/>
            <person name="Miralles-Duran A."/>
            <person name="Miyazaki A."/>
            <person name="Munoz-Torres E."/>
            <person name="Oguiza J.A."/>
            <person name="Ohm R."/>
            <person name="Olmedo M."/>
            <person name="Orejas M."/>
            <person name="Ortiz-Castellanos L."/>
            <person name="Pisabarro A.G."/>
            <person name="Rodriguez-Romero J."/>
            <person name="Ruiz-Herrera J."/>
            <person name="Ruiz-Vazquez R."/>
            <person name="Sanz C."/>
            <person name="Schackwitz W."/>
            <person name="Schmutz J."/>
            <person name="Shahriari M."/>
            <person name="Shelest E."/>
            <person name="Silva-Franco F."/>
            <person name="Soanes D."/>
            <person name="Syed K."/>
            <person name="Tagua V.G."/>
            <person name="Talbot N.J."/>
            <person name="Thon M."/>
            <person name="De vries R.P."/>
            <person name="Wiebenga A."/>
            <person name="Yadav J.S."/>
            <person name="Braun E.L."/>
            <person name="Baker S."/>
            <person name="Garre V."/>
            <person name="Horwitz B."/>
            <person name="Torres-Martinez S."/>
            <person name="Idnurm A."/>
            <person name="Herrera-Estrella A."/>
            <person name="Gabaldon T."/>
            <person name="Grigoriev I.V."/>
        </authorList>
    </citation>
    <scope>NUCLEOTIDE SEQUENCE [LARGE SCALE GENOMIC DNA]</scope>
    <source>
        <strain evidence="6">NRRL 1555(-)</strain>
    </source>
</reference>
<sequence>MDTVRAENGNYMLPSARALLFSTAHQPERRLSAEDGNSMDRMVIDEPYESSETNLTSFNQENTPKPHLPPITNIQAYPSSAHSQIQPSPYHASTLGTHTSDELLRHRMSDMSVSGSHHRASVGIRSPRGMSPAREAAIARALSPLEPNSQYDLYSRRGSTADTIFPSMEYRRPSITDIGSLPHPTSANVSRRGSVATVATEYDHPSRSPSPSPFGKRFSHEPADSGYYINRRDSLPLAPHPAVAQVQAYDPFQRRHSIATAEPAYSNGSNGLPNVRPPMNNPKIRASFRFPATIQETPHGPYSAPSSPPPSSSTPTLHDPSNTTLPQPPKTPEAISNATRYPRHGMRHISSSGTDNHYQQQQQQQRNHAHPYAPTGNPLVHNRRKSIMTDEAALDSSPSLGRRASMPVVTMRRHPSTQDLPHPHPYPPTPTRLQHKIIHDESPEPTDSSLGYYPDNSDSYLNHDDMGGDPSEEDKSGNKSETPYSRSPELRVSHKLAERKRRKEMKELFDELRDSLPVEKNLKTSKWEILSKAVEYIAQLKHRDYNMETELAGLRREVASMKRDRGSSSNYGPSF</sequence>
<dbReference type="InParanoid" id="A0A163ACK3"/>
<dbReference type="PROSITE" id="PS50888">
    <property type="entry name" value="BHLH"/>
    <property type="match status" value="1"/>
</dbReference>
<keyword evidence="1 5" id="KW-0238">DNA-binding</keyword>
<name>A0A163ACK3_PHYB8</name>
<dbReference type="GO" id="GO:0046983">
    <property type="term" value="F:protein dimerization activity"/>
    <property type="evidence" value="ECO:0007669"/>
    <property type="project" value="InterPro"/>
</dbReference>
<dbReference type="GO" id="GO:0045944">
    <property type="term" value="P:positive regulation of transcription by RNA polymerase II"/>
    <property type="evidence" value="ECO:0007669"/>
    <property type="project" value="TreeGrafter"/>
</dbReference>
<dbReference type="GO" id="GO:0003700">
    <property type="term" value="F:DNA-binding transcription factor activity"/>
    <property type="evidence" value="ECO:0007669"/>
    <property type="project" value="TreeGrafter"/>
</dbReference>
<dbReference type="GeneID" id="28992621"/>
<dbReference type="GO" id="GO:0090575">
    <property type="term" value="C:RNA polymerase II transcription regulator complex"/>
    <property type="evidence" value="ECO:0007669"/>
    <property type="project" value="TreeGrafter"/>
</dbReference>
<dbReference type="SUPFAM" id="SSF47459">
    <property type="entry name" value="HLH, helix-loop-helix DNA-binding domain"/>
    <property type="match status" value="1"/>
</dbReference>
<protein>
    <submittedName>
        <fullName evidence="5">Helix-loop-helix DNA-binding domain-containing transcription factor</fullName>
    </submittedName>
</protein>
<dbReference type="GO" id="GO:0003677">
    <property type="term" value="F:DNA binding"/>
    <property type="evidence" value="ECO:0007669"/>
    <property type="project" value="UniProtKB-KW"/>
</dbReference>
<dbReference type="Pfam" id="PF00010">
    <property type="entry name" value="HLH"/>
    <property type="match status" value="1"/>
</dbReference>
<evidence type="ECO:0000313" key="6">
    <source>
        <dbReference type="Proteomes" id="UP000077315"/>
    </source>
</evidence>
<dbReference type="InterPro" id="IPR011598">
    <property type="entry name" value="bHLH_dom"/>
</dbReference>
<keyword evidence="6" id="KW-1185">Reference proteome</keyword>
<dbReference type="Proteomes" id="UP000077315">
    <property type="component" value="Unassembled WGS sequence"/>
</dbReference>
<feature type="compositionally biased region" description="Polar residues" evidence="3">
    <location>
        <begin position="349"/>
        <end position="358"/>
    </location>
</feature>
<dbReference type="SMART" id="SM00353">
    <property type="entry name" value="HLH"/>
    <property type="match status" value="1"/>
</dbReference>
<dbReference type="InterPro" id="IPR036638">
    <property type="entry name" value="HLH_DNA-bd_sf"/>
</dbReference>
<keyword evidence="2" id="KW-0539">Nucleus</keyword>
<dbReference type="RefSeq" id="XP_018290601.1">
    <property type="nucleotide sequence ID" value="XM_018431715.1"/>
</dbReference>
<feature type="domain" description="BHLH" evidence="4">
    <location>
        <begin position="489"/>
        <end position="540"/>
    </location>
</feature>
<evidence type="ECO:0000256" key="2">
    <source>
        <dbReference type="ARBA" id="ARBA00023242"/>
    </source>
</evidence>
<evidence type="ECO:0000256" key="3">
    <source>
        <dbReference type="SAM" id="MobiDB-lite"/>
    </source>
</evidence>
<evidence type="ECO:0000259" key="4">
    <source>
        <dbReference type="PROSITE" id="PS50888"/>
    </source>
</evidence>
<dbReference type="OrthoDB" id="8964853at2759"/>
<feature type="region of interest" description="Disordered" evidence="3">
    <location>
        <begin position="47"/>
        <end position="67"/>
    </location>
</feature>